<sequence length="131" mass="14337">MKGCNILASILCQSVRHLTVKGGCFDDKIRRRISAPNLISLKLAPCQGLTPLLDSMPSLVTASVESFDQQYHYCFDVPCEGCDRQARFPVVLEGLSAATNLELTSDDQISVSTSILNKLIMCMVVFTVSHV</sequence>
<dbReference type="PANTHER" id="PTHR34223:SF108">
    <property type="entry name" value="F-BOX DOMAIN-CONTAINING PROTEIN"/>
    <property type="match status" value="1"/>
</dbReference>
<accession>N1QZ12</accession>
<dbReference type="EnsemblPlants" id="EMT14276">
    <property type="protein sequence ID" value="EMT14276"/>
    <property type="gene ID" value="F775_03242"/>
</dbReference>
<evidence type="ECO:0000313" key="1">
    <source>
        <dbReference type="EnsemblPlants" id="EMT14276"/>
    </source>
</evidence>
<dbReference type="PANTHER" id="PTHR34223">
    <property type="entry name" value="OS11G0201299 PROTEIN"/>
    <property type="match status" value="1"/>
</dbReference>
<proteinExistence type="predicted"/>
<reference evidence="1" key="1">
    <citation type="submission" date="2015-06" db="UniProtKB">
        <authorList>
            <consortium name="EnsemblPlants"/>
        </authorList>
    </citation>
    <scope>IDENTIFICATION</scope>
</reference>
<name>N1QZ12_AEGTA</name>
<dbReference type="InterPro" id="IPR053197">
    <property type="entry name" value="F-box_SCFL_complex_component"/>
</dbReference>
<dbReference type="AlphaFoldDB" id="N1QZ12"/>
<organism evidence="1">
    <name type="scientific">Aegilops tauschii</name>
    <name type="common">Tausch's goatgrass</name>
    <name type="synonym">Aegilops squarrosa</name>
    <dbReference type="NCBI Taxonomy" id="37682"/>
    <lineage>
        <taxon>Eukaryota</taxon>
        <taxon>Viridiplantae</taxon>
        <taxon>Streptophyta</taxon>
        <taxon>Embryophyta</taxon>
        <taxon>Tracheophyta</taxon>
        <taxon>Spermatophyta</taxon>
        <taxon>Magnoliopsida</taxon>
        <taxon>Liliopsida</taxon>
        <taxon>Poales</taxon>
        <taxon>Poaceae</taxon>
        <taxon>BOP clade</taxon>
        <taxon>Pooideae</taxon>
        <taxon>Triticodae</taxon>
        <taxon>Triticeae</taxon>
        <taxon>Triticinae</taxon>
        <taxon>Aegilops</taxon>
    </lineage>
</organism>
<protein>
    <submittedName>
        <fullName evidence="1">Uncharacterized protein</fullName>
    </submittedName>
</protein>